<comment type="caution">
    <text evidence="10">The sequence shown here is derived from an EMBL/GenBank/DDBJ whole genome shotgun (WGS) entry which is preliminary data.</text>
</comment>
<evidence type="ECO:0000256" key="3">
    <source>
        <dbReference type="ARBA" id="ARBA00022679"/>
    </source>
</evidence>
<dbReference type="InterPro" id="IPR045540">
    <property type="entry name" value="YegS/DAGK_C"/>
</dbReference>
<reference evidence="11" key="1">
    <citation type="journal article" date="2019" name="Int. J. Syst. Evol. Microbiol.">
        <title>The Global Catalogue of Microorganisms (GCM) 10K type strain sequencing project: providing services to taxonomists for standard genome sequencing and annotation.</title>
        <authorList>
            <consortium name="The Broad Institute Genomics Platform"/>
            <consortium name="The Broad Institute Genome Sequencing Center for Infectious Disease"/>
            <person name="Wu L."/>
            <person name="Ma J."/>
        </authorList>
    </citation>
    <scope>NUCLEOTIDE SEQUENCE [LARGE SCALE GENOMIC DNA]</scope>
    <source>
        <strain evidence="11">JCM 14924</strain>
    </source>
</reference>
<keyword evidence="4" id="KW-0547">Nucleotide-binding</keyword>
<dbReference type="InterPro" id="IPR001206">
    <property type="entry name" value="Diacylglycerol_kinase_cat_dom"/>
</dbReference>
<evidence type="ECO:0000313" key="10">
    <source>
        <dbReference type="EMBL" id="GAA2197503.1"/>
    </source>
</evidence>
<evidence type="ECO:0000256" key="7">
    <source>
        <dbReference type="ARBA" id="ARBA00023209"/>
    </source>
</evidence>
<accession>A0ABP5ND27</accession>
<name>A0ABP5ND27_9ACTN</name>
<dbReference type="PROSITE" id="PS50146">
    <property type="entry name" value="DAGK"/>
    <property type="match status" value="1"/>
</dbReference>
<proteinExistence type="inferred from homology"/>
<dbReference type="PANTHER" id="PTHR12358">
    <property type="entry name" value="SPHINGOSINE KINASE"/>
    <property type="match status" value="1"/>
</dbReference>
<dbReference type="InterPro" id="IPR017438">
    <property type="entry name" value="ATP-NAD_kinase_N"/>
</dbReference>
<dbReference type="InterPro" id="IPR016064">
    <property type="entry name" value="NAD/diacylglycerol_kinase_sf"/>
</dbReference>
<keyword evidence="11" id="KW-1185">Reference proteome</keyword>
<gene>
    <name evidence="10" type="ORF">GCM10009787_36260</name>
</gene>
<evidence type="ECO:0000313" key="11">
    <source>
        <dbReference type="Proteomes" id="UP001501391"/>
    </source>
</evidence>
<evidence type="ECO:0000256" key="2">
    <source>
        <dbReference type="ARBA" id="ARBA00005983"/>
    </source>
</evidence>
<dbReference type="EMBL" id="BAAAOQ010000011">
    <property type="protein sequence ID" value="GAA2197503.1"/>
    <property type="molecule type" value="Genomic_DNA"/>
</dbReference>
<feature type="domain" description="DAGKc" evidence="9">
    <location>
        <begin position="4"/>
        <end position="140"/>
    </location>
</feature>
<protein>
    <submittedName>
        <fullName evidence="10">Diacylglycerol kinase family lipid kinase</fullName>
    </submittedName>
</protein>
<dbReference type="InterPro" id="IPR050187">
    <property type="entry name" value="Lipid_Phosphate_FormReg"/>
</dbReference>
<dbReference type="Pfam" id="PF19279">
    <property type="entry name" value="YegS_C"/>
    <property type="match status" value="1"/>
</dbReference>
<evidence type="ECO:0000259" key="9">
    <source>
        <dbReference type="PROSITE" id="PS50146"/>
    </source>
</evidence>
<dbReference type="Gene3D" id="3.40.50.10330">
    <property type="entry name" value="Probable inorganic polyphosphate/atp-NAD kinase, domain 1"/>
    <property type="match status" value="1"/>
</dbReference>
<keyword evidence="7" id="KW-0594">Phospholipid biosynthesis</keyword>
<dbReference type="SUPFAM" id="SSF111331">
    <property type="entry name" value="NAD kinase/diacylglycerol kinase-like"/>
    <property type="match status" value="1"/>
</dbReference>
<dbReference type="PANTHER" id="PTHR12358:SF54">
    <property type="entry name" value="SPHINGOSINE KINASE RELATED PROTEIN"/>
    <property type="match status" value="1"/>
</dbReference>
<keyword evidence="6" id="KW-0067">ATP-binding</keyword>
<dbReference type="SMART" id="SM00046">
    <property type="entry name" value="DAGKc"/>
    <property type="match status" value="1"/>
</dbReference>
<comment type="similarity">
    <text evidence="2">Belongs to the diacylglycerol/lipid kinase family.</text>
</comment>
<dbReference type="Gene3D" id="2.60.200.40">
    <property type="match status" value="1"/>
</dbReference>
<comment type="cofactor">
    <cofactor evidence="1">
        <name>Mg(2+)</name>
        <dbReference type="ChEBI" id="CHEBI:18420"/>
    </cofactor>
</comment>
<keyword evidence="7" id="KW-0443">Lipid metabolism</keyword>
<evidence type="ECO:0000256" key="6">
    <source>
        <dbReference type="ARBA" id="ARBA00022840"/>
    </source>
</evidence>
<keyword evidence="3" id="KW-0808">Transferase</keyword>
<organism evidence="10 11">
    <name type="scientific">Streptomyces bangladeshensis</name>
    <dbReference type="NCBI Taxonomy" id="295352"/>
    <lineage>
        <taxon>Bacteria</taxon>
        <taxon>Bacillati</taxon>
        <taxon>Actinomycetota</taxon>
        <taxon>Actinomycetes</taxon>
        <taxon>Kitasatosporales</taxon>
        <taxon>Streptomycetaceae</taxon>
        <taxon>Streptomyces</taxon>
    </lineage>
</organism>
<keyword evidence="5 10" id="KW-0418">Kinase</keyword>
<dbReference type="Pfam" id="PF00781">
    <property type="entry name" value="DAGK_cat"/>
    <property type="match status" value="1"/>
</dbReference>
<evidence type="ECO:0000256" key="8">
    <source>
        <dbReference type="ARBA" id="ARBA00023264"/>
    </source>
</evidence>
<dbReference type="GO" id="GO:0016301">
    <property type="term" value="F:kinase activity"/>
    <property type="evidence" value="ECO:0007669"/>
    <property type="project" value="UniProtKB-KW"/>
</dbReference>
<dbReference type="Proteomes" id="UP001501391">
    <property type="component" value="Unassembled WGS sequence"/>
</dbReference>
<evidence type="ECO:0000256" key="1">
    <source>
        <dbReference type="ARBA" id="ARBA00001946"/>
    </source>
</evidence>
<dbReference type="RefSeq" id="WP_086696633.1">
    <property type="nucleotide sequence ID" value="NZ_BAAAOQ010000011.1"/>
</dbReference>
<evidence type="ECO:0000256" key="4">
    <source>
        <dbReference type="ARBA" id="ARBA00022741"/>
    </source>
</evidence>
<evidence type="ECO:0000256" key="5">
    <source>
        <dbReference type="ARBA" id="ARBA00022777"/>
    </source>
</evidence>
<keyword evidence="8" id="KW-1208">Phospholipid metabolism</keyword>
<sequence length="315" mass="33214">MSAQQRLRFAAILNPAAGSDGEQLIADLAAREAVEVRTFTTTAPGDAPDIAYKLAADAEPVDAVVSVGGDGTVFEVVTGLWRAREAGVATPPLLVAPGGTGNSVYRGLWNDASWDAAVDRVTRGQAATRTLDLARIEQNDQIVVLGSGSGLFAQTLLKAAELPGSGRQLLMDAALAAMAELVPYQGRVVVDGTVVHEGGIVETIVGGFRYRGGLLNLVPRSVLDDGLLDITVVTADADMNAFAHAALMGDVYDIPGIRWGRGEHVVVERVDGEPLLYEHDGEVMPRTDPRCALRVIPAALDVVVTPDTPAWFREG</sequence>
<keyword evidence="7" id="KW-0444">Lipid biosynthesis</keyword>